<dbReference type="AlphaFoldDB" id="A0A8J6UE27"/>
<dbReference type="GO" id="GO:0004553">
    <property type="term" value="F:hydrolase activity, hydrolyzing O-glycosyl compounds"/>
    <property type="evidence" value="ECO:0007669"/>
    <property type="project" value="InterPro"/>
</dbReference>
<dbReference type="SUPFAM" id="SSF49899">
    <property type="entry name" value="Concanavalin A-like lectins/glucanases"/>
    <property type="match status" value="1"/>
</dbReference>
<dbReference type="EMBL" id="JACVXB010000009">
    <property type="protein sequence ID" value="MBD0833519.1"/>
    <property type="molecule type" value="Genomic_DNA"/>
</dbReference>
<dbReference type="PROSITE" id="PS51762">
    <property type="entry name" value="GH16_2"/>
    <property type="match status" value="1"/>
</dbReference>
<dbReference type="InterPro" id="IPR000757">
    <property type="entry name" value="Beta-glucanase-like"/>
</dbReference>
<comment type="caution">
    <text evidence="3">The sequence shown here is derived from an EMBL/GenBank/DDBJ whole genome shotgun (WGS) entry which is preliminary data.</text>
</comment>
<evidence type="ECO:0000256" key="1">
    <source>
        <dbReference type="ARBA" id="ARBA00006865"/>
    </source>
</evidence>
<name>A0A8J6UE27_9FLAO</name>
<dbReference type="GO" id="GO:0005975">
    <property type="term" value="P:carbohydrate metabolic process"/>
    <property type="evidence" value="ECO:0007669"/>
    <property type="project" value="InterPro"/>
</dbReference>
<dbReference type="PANTHER" id="PTHR10963:SF55">
    <property type="entry name" value="GLYCOSIDE HYDROLASE FAMILY 16 PROTEIN"/>
    <property type="match status" value="1"/>
</dbReference>
<dbReference type="PROSITE" id="PS51257">
    <property type="entry name" value="PROKAR_LIPOPROTEIN"/>
    <property type="match status" value="1"/>
</dbReference>
<dbReference type="Proteomes" id="UP000600588">
    <property type="component" value="Unassembled WGS sequence"/>
</dbReference>
<organism evidence="3 4">
    <name type="scientific">Aestuariibaculum sediminum</name>
    <dbReference type="NCBI Taxonomy" id="2770637"/>
    <lineage>
        <taxon>Bacteria</taxon>
        <taxon>Pseudomonadati</taxon>
        <taxon>Bacteroidota</taxon>
        <taxon>Flavobacteriia</taxon>
        <taxon>Flavobacteriales</taxon>
        <taxon>Flavobacteriaceae</taxon>
    </lineage>
</organism>
<sequence length="452" mass="51517">MRNLIYLITSVILTIFSCSNLNDELFNEEATTIKEVKDMGNSLSLIDPNTPIKAMPTIKSTGTLSKSSLNGPSGYWDLVWSDEFDGTTLNPSKWIKSVSTSSRSLNGRDPALKDWRWVEDHAFLDGNGELTLRASKKNMKTMKCGAIESKNLFEPLYGFIEVRMRVAETTKGNHTAFWLQGHHQGIVDGTANDGAEVDVFESAWINDTTKSVVHIDGYSTDHQANTKPWSAPNIHSGYHTYGLNWTPTKLEIYYDGVLKVQYTDSKWIPMVQEWIWLSVGASFADGDFGSQPIGILSDAKVDYVRVWAPTPIDPTVDYFRLVNKQTSKWIKTYGSVDDSYIKQSSLSSIGNWTTWKIQYTTPPYFYFVNEGTGKYFRPISNSEGSYIQLKSTSFNGSWSQWEMIDSNDGYVYIKNRETRKYLRPYSTNDDDYLILTSTNTENWEKWKLELAY</sequence>
<accession>A0A8J6UE27</accession>
<protein>
    <submittedName>
        <fullName evidence="3">Family 16 glycosylhydrolase</fullName>
    </submittedName>
</protein>
<dbReference type="InterPro" id="IPR050546">
    <property type="entry name" value="Glycosyl_Hydrlase_16"/>
</dbReference>
<feature type="domain" description="GH16" evidence="2">
    <location>
        <begin position="64"/>
        <end position="312"/>
    </location>
</feature>
<dbReference type="Pfam" id="PF14200">
    <property type="entry name" value="RicinB_lectin_2"/>
    <property type="match status" value="1"/>
</dbReference>
<dbReference type="CDD" id="cd23432">
    <property type="entry name" value="beta-trefoil_Ricin_EndoBetaGal-like"/>
    <property type="match status" value="1"/>
</dbReference>
<reference evidence="3 4" key="1">
    <citation type="submission" date="2020-09" db="EMBL/GenBank/DDBJ databases">
        <title>TT11 complete genome.</title>
        <authorList>
            <person name="Wu Z."/>
        </authorList>
    </citation>
    <scope>NUCLEOTIDE SEQUENCE [LARGE SCALE GENOMIC DNA]</scope>
    <source>
        <strain evidence="3 4">TT11</strain>
    </source>
</reference>
<dbReference type="RefSeq" id="WP_188231301.1">
    <property type="nucleotide sequence ID" value="NZ_JACVXB010000009.1"/>
</dbReference>
<keyword evidence="4" id="KW-1185">Reference proteome</keyword>
<gene>
    <name evidence="3" type="ORF">ICJ83_15395</name>
</gene>
<evidence type="ECO:0000313" key="3">
    <source>
        <dbReference type="EMBL" id="MBD0833519.1"/>
    </source>
</evidence>
<dbReference type="InterPro" id="IPR035992">
    <property type="entry name" value="Ricin_B-like_lectins"/>
</dbReference>
<dbReference type="PANTHER" id="PTHR10963">
    <property type="entry name" value="GLYCOSYL HYDROLASE-RELATED"/>
    <property type="match status" value="1"/>
</dbReference>
<dbReference type="Pfam" id="PF00722">
    <property type="entry name" value="Glyco_hydro_16"/>
    <property type="match status" value="1"/>
</dbReference>
<comment type="similarity">
    <text evidence="1">Belongs to the glycosyl hydrolase 16 family.</text>
</comment>
<dbReference type="Gene3D" id="2.60.120.200">
    <property type="match status" value="1"/>
</dbReference>
<dbReference type="Gene3D" id="2.80.10.50">
    <property type="match status" value="1"/>
</dbReference>
<dbReference type="InterPro" id="IPR013320">
    <property type="entry name" value="ConA-like_dom_sf"/>
</dbReference>
<dbReference type="InterPro" id="IPR000772">
    <property type="entry name" value="Ricin_B_lectin"/>
</dbReference>
<proteinExistence type="inferred from homology"/>
<evidence type="ECO:0000259" key="2">
    <source>
        <dbReference type="PROSITE" id="PS51762"/>
    </source>
</evidence>
<evidence type="ECO:0000313" key="4">
    <source>
        <dbReference type="Proteomes" id="UP000600588"/>
    </source>
</evidence>
<dbReference type="SUPFAM" id="SSF50370">
    <property type="entry name" value="Ricin B-like lectins"/>
    <property type="match status" value="1"/>
</dbReference>